<dbReference type="InterPro" id="IPR029063">
    <property type="entry name" value="SAM-dependent_MTases_sf"/>
</dbReference>
<dbReference type="PIRSF" id="PIRSF017393">
    <property type="entry name" value="MTase_SAV2177"/>
    <property type="match status" value="1"/>
</dbReference>
<dbReference type="InterPro" id="IPR006764">
    <property type="entry name" value="SAM_dep_MeTrfase_SAV2177_type"/>
</dbReference>
<dbReference type="Pfam" id="PF04672">
    <property type="entry name" value="Methyltransf_19"/>
    <property type="match status" value="1"/>
</dbReference>
<dbReference type="EMBL" id="WEGH01000002">
    <property type="protein sequence ID" value="MQY05586.1"/>
    <property type="molecule type" value="Genomic_DNA"/>
</dbReference>
<reference evidence="1 2" key="1">
    <citation type="submission" date="2019-10" db="EMBL/GenBank/DDBJ databases">
        <title>Actinomadura rubteroloni sp. nov. and Actinomadura macrotermitis sp. nov., isolated from the gut of fungus growing-termite Macrotermes natalensis.</title>
        <authorList>
            <person name="Benndorf R."/>
            <person name="Martin K."/>
            <person name="Kuefner M."/>
            <person name="De Beer W."/>
            <person name="Kaster A.-K."/>
            <person name="Vollmers J."/>
            <person name="Poulsen M."/>
            <person name="Beemelmanns C."/>
        </authorList>
    </citation>
    <scope>NUCLEOTIDE SEQUENCE [LARGE SCALE GENOMIC DNA]</scope>
    <source>
        <strain evidence="1 2">RB68</strain>
    </source>
</reference>
<dbReference type="SUPFAM" id="SSF53335">
    <property type="entry name" value="S-adenosyl-L-methionine-dependent methyltransferases"/>
    <property type="match status" value="1"/>
</dbReference>
<keyword evidence="2" id="KW-1185">Reference proteome</keyword>
<dbReference type="Gene3D" id="3.40.50.150">
    <property type="entry name" value="Vaccinia Virus protein VP39"/>
    <property type="match status" value="1"/>
</dbReference>
<sequence length="277" mass="30011">MNDLHSRGGWSRDSGPQGARVWNHWLGGRDSYLHDREAAARLEERAPGTRTAARHHQACTMRATAHMAAQGIDQFLDIGVGLPVTGSTHQIVQNIHPGARVVYADNDPVVMAHARALLVGDRAGSVGHLDADLAQPDELLFNAADMLDFHRPVGIVLTGVMECILDHDQARRIVQRLIRTAPAGSCLLFTHLSAWSGRPGWRPPAADSLVAAWNKTVRPLITARAPEQIHGLLDGLELLGPGLAPCERWSLQPSPPPAPPAAPDQVQWLCALGRLPF</sequence>
<gene>
    <name evidence="1" type="ORF">ACRB68_36630</name>
</gene>
<evidence type="ECO:0008006" key="3">
    <source>
        <dbReference type="Google" id="ProtNLM"/>
    </source>
</evidence>
<comment type="caution">
    <text evidence="1">The sequence shown here is derived from an EMBL/GenBank/DDBJ whole genome shotgun (WGS) entry which is preliminary data.</text>
</comment>
<dbReference type="AlphaFoldDB" id="A0A7K0BWZ5"/>
<evidence type="ECO:0000313" key="1">
    <source>
        <dbReference type="EMBL" id="MQY05586.1"/>
    </source>
</evidence>
<name>A0A7K0BWZ5_9ACTN</name>
<proteinExistence type="predicted"/>
<evidence type="ECO:0000313" key="2">
    <source>
        <dbReference type="Proteomes" id="UP000487268"/>
    </source>
</evidence>
<organism evidence="1 2">
    <name type="scientific">Actinomadura macrotermitis</name>
    <dbReference type="NCBI Taxonomy" id="2585200"/>
    <lineage>
        <taxon>Bacteria</taxon>
        <taxon>Bacillati</taxon>
        <taxon>Actinomycetota</taxon>
        <taxon>Actinomycetes</taxon>
        <taxon>Streptosporangiales</taxon>
        <taxon>Thermomonosporaceae</taxon>
        <taxon>Actinomadura</taxon>
    </lineage>
</organism>
<protein>
    <recommendedName>
        <fullName evidence="3">SAM-dependent methyltransferase</fullName>
    </recommendedName>
</protein>
<dbReference type="Proteomes" id="UP000487268">
    <property type="component" value="Unassembled WGS sequence"/>
</dbReference>
<accession>A0A7K0BWZ5</accession>